<keyword evidence="1" id="KW-1133">Transmembrane helix</keyword>
<name>A0ABV5CDT4_9SPHI</name>
<evidence type="ECO:0000313" key="3">
    <source>
        <dbReference type="Proteomes" id="UP001580928"/>
    </source>
</evidence>
<feature type="transmembrane region" description="Helical" evidence="1">
    <location>
        <begin position="63"/>
        <end position="82"/>
    </location>
</feature>
<sequence>MMQKLFYIVYNSYYKHGEYRNDVPLVTVWGILVVSLASLTVFGIFAVHALLKPTARLPSQIKDTWMLIYIFYSVLYCVFFVFNKRYVKIYNRYKDDQFLNSKTGKAIAWAFVIFSFVSPFAFALIWNKIVFGAWT</sequence>
<organism evidence="2 3">
    <name type="scientific">Albibacterium profundi</name>
    <dbReference type="NCBI Taxonomy" id="3134906"/>
    <lineage>
        <taxon>Bacteria</taxon>
        <taxon>Pseudomonadati</taxon>
        <taxon>Bacteroidota</taxon>
        <taxon>Sphingobacteriia</taxon>
        <taxon>Sphingobacteriales</taxon>
        <taxon>Sphingobacteriaceae</taxon>
        <taxon>Albibacterium</taxon>
    </lineage>
</organism>
<evidence type="ECO:0000313" key="2">
    <source>
        <dbReference type="EMBL" id="MFB5945715.1"/>
    </source>
</evidence>
<dbReference type="RefSeq" id="WP_375557249.1">
    <property type="nucleotide sequence ID" value="NZ_JBBVGT010000002.1"/>
</dbReference>
<proteinExistence type="predicted"/>
<protein>
    <submittedName>
        <fullName evidence="2">Uncharacterized protein</fullName>
    </submittedName>
</protein>
<keyword evidence="1" id="KW-0472">Membrane</keyword>
<dbReference type="EMBL" id="JBBVGT010000002">
    <property type="protein sequence ID" value="MFB5945715.1"/>
    <property type="molecule type" value="Genomic_DNA"/>
</dbReference>
<gene>
    <name evidence="2" type="ORF">WKR92_07705</name>
</gene>
<feature type="transmembrane region" description="Helical" evidence="1">
    <location>
        <begin position="28"/>
        <end position="51"/>
    </location>
</feature>
<accession>A0ABV5CDT4</accession>
<feature type="transmembrane region" description="Helical" evidence="1">
    <location>
        <begin position="106"/>
        <end position="126"/>
    </location>
</feature>
<comment type="caution">
    <text evidence="2">The sequence shown here is derived from an EMBL/GenBank/DDBJ whole genome shotgun (WGS) entry which is preliminary data.</text>
</comment>
<evidence type="ECO:0000256" key="1">
    <source>
        <dbReference type="SAM" id="Phobius"/>
    </source>
</evidence>
<keyword evidence="3" id="KW-1185">Reference proteome</keyword>
<keyword evidence="1" id="KW-0812">Transmembrane</keyword>
<dbReference type="Proteomes" id="UP001580928">
    <property type="component" value="Unassembled WGS sequence"/>
</dbReference>
<reference evidence="2 3" key="1">
    <citation type="submission" date="2024-04" db="EMBL/GenBank/DDBJ databases">
        <title>Albibacterium profundi sp. nov., isolated from sediment of the Challenger Deep of Mariana Trench.</title>
        <authorList>
            <person name="Wang Y."/>
        </authorList>
    </citation>
    <scope>NUCLEOTIDE SEQUENCE [LARGE SCALE GENOMIC DNA]</scope>
    <source>
        <strain evidence="2 3">RHL897</strain>
    </source>
</reference>